<sequence length="82" mass="9384">MAKEKWESEMVPGKGFTEATYQFIHCETVERTKLFGMNLATGINCAIESFGKPVKCKVNDIDKMCVESVHMYDNSKPIYKKK</sequence>
<name>A0A0F8VNY0_9ZZZZ</name>
<reference evidence="1" key="1">
    <citation type="journal article" date="2015" name="Nature">
        <title>Complex archaea that bridge the gap between prokaryotes and eukaryotes.</title>
        <authorList>
            <person name="Spang A."/>
            <person name="Saw J.H."/>
            <person name="Jorgensen S.L."/>
            <person name="Zaremba-Niedzwiedzka K."/>
            <person name="Martijn J."/>
            <person name="Lind A.E."/>
            <person name="van Eijk R."/>
            <person name="Schleper C."/>
            <person name="Guy L."/>
            <person name="Ettema T.J."/>
        </authorList>
    </citation>
    <scope>NUCLEOTIDE SEQUENCE</scope>
</reference>
<gene>
    <name evidence="1" type="ORF">LCGC14_3164510</name>
</gene>
<dbReference type="EMBL" id="LAZR01070041">
    <property type="protein sequence ID" value="KKK46022.1"/>
    <property type="molecule type" value="Genomic_DNA"/>
</dbReference>
<comment type="caution">
    <text evidence="1">The sequence shown here is derived from an EMBL/GenBank/DDBJ whole genome shotgun (WGS) entry which is preliminary data.</text>
</comment>
<organism evidence="1">
    <name type="scientific">marine sediment metagenome</name>
    <dbReference type="NCBI Taxonomy" id="412755"/>
    <lineage>
        <taxon>unclassified sequences</taxon>
        <taxon>metagenomes</taxon>
        <taxon>ecological metagenomes</taxon>
    </lineage>
</organism>
<accession>A0A0F8VNY0</accession>
<protein>
    <submittedName>
        <fullName evidence="1">Uncharacterized protein</fullName>
    </submittedName>
</protein>
<evidence type="ECO:0000313" key="1">
    <source>
        <dbReference type="EMBL" id="KKK46022.1"/>
    </source>
</evidence>
<proteinExistence type="predicted"/>
<dbReference type="AlphaFoldDB" id="A0A0F8VNY0"/>